<keyword evidence="2" id="KW-1185">Reference proteome</keyword>
<dbReference type="EMBL" id="JAAALK010000080">
    <property type="protein sequence ID" value="KAG8095019.1"/>
    <property type="molecule type" value="Genomic_DNA"/>
</dbReference>
<gene>
    <name evidence="1" type="ORF">GUJ93_ZPchr0012g21907</name>
</gene>
<comment type="caution">
    <text evidence="1">The sequence shown here is derived from an EMBL/GenBank/DDBJ whole genome shotgun (WGS) entry which is preliminary data.</text>
</comment>
<dbReference type="AlphaFoldDB" id="A0A8J5WTU3"/>
<evidence type="ECO:0000313" key="1">
    <source>
        <dbReference type="EMBL" id="KAG8095019.1"/>
    </source>
</evidence>
<proteinExistence type="predicted"/>
<dbReference type="Proteomes" id="UP000729402">
    <property type="component" value="Unassembled WGS sequence"/>
</dbReference>
<reference evidence="1" key="2">
    <citation type="submission" date="2021-02" db="EMBL/GenBank/DDBJ databases">
        <authorList>
            <person name="Kimball J.A."/>
            <person name="Haas M.W."/>
            <person name="Macchietto M."/>
            <person name="Kono T."/>
            <person name="Duquette J."/>
            <person name="Shao M."/>
        </authorList>
    </citation>
    <scope>NUCLEOTIDE SEQUENCE</scope>
    <source>
        <tissue evidence="1">Fresh leaf tissue</tissue>
    </source>
</reference>
<protein>
    <submittedName>
        <fullName evidence="1">Uncharacterized protein</fullName>
    </submittedName>
</protein>
<accession>A0A8J5WTU3</accession>
<reference evidence="1" key="1">
    <citation type="journal article" date="2021" name="bioRxiv">
        <title>Whole Genome Assembly and Annotation of Northern Wild Rice, Zizania palustris L., Supports a Whole Genome Duplication in the Zizania Genus.</title>
        <authorList>
            <person name="Haas M."/>
            <person name="Kono T."/>
            <person name="Macchietto M."/>
            <person name="Millas R."/>
            <person name="McGilp L."/>
            <person name="Shao M."/>
            <person name="Duquette J."/>
            <person name="Hirsch C.N."/>
            <person name="Kimball J."/>
        </authorList>
    </citation>
    <scope>NUCLEOTIDE SEQUENCE</scope>
    <source>
        <tissue evidence="1">Fresh leaf tissue</tissue>
    </source>
</reference>
<sequence length="104" mass="10689">MHIALEVLRHDLLLGSHKVRCSGGLGAAAVRSGVWWGIGRDGVATVSSRVRWGFGEVVERWGLGAAAERWGIGGGGGAPEDWGWWLGGGGLGEAAGRWGIGGDG</sequence>
<organism evidence="1 2">
    <name type="scientific">Zizania palustris</name>
    <name type="common">Northern wild rice</name>
    <dbReference type="NCBI Taxonomy" id="103762"/>
    <lineage>
        <taxon>Eukaryota</taxon>
        <taxon>Viridiplantae</taxon>
        <taxon>Streptophyta</taxon>
        <taxon>Embryophyta</taxon>
        <taxon>Tracheophyta</taxon>
        <taxon>Spermatophyta</taxon>
        <taxon>Magnoliopsida</taxon>
        <taxon>Liliopsida</taxon>
        <taxon>Poales</taxon>
        <taxon>Poaceae</taxon>
        <taxon>BOP clade</taxon>
        <taxon>Oryzoideae</taxon>
        <taxon>Oryzeae</taxon>
        <taxon>Zizaniinae</taxon>
        <taxon>Zizania</taxon>
    </lineage>
</organism>
<evidence type="ECO:0000313" key="2">
    <source>
        <dbReference type="Proteomes" id="UP000729402"/>
    </source>
</evidence>
<name>A0A8J5WTU3_ZIZPA</name>